<protein>
    <submittedName>
        <fullName evidence="1">Uncharacterized protein</fullName>
    </submittedName>
</protein>
<sequence length="85" mass="9370">MRDAICDDEDALAFQEGNHFVGSRSGIQKDNVLIAHQLSCFFSDPLFILNVFGRFIFHPVLSGNTIVSLCSAMDTNQETGLFKSA</sequence>
<name>A0A644ZU15_9ZZZZ</name>
<dbReference type="AlphaFoldDB" id="A0A644ZU15"/>
<reference evidence="1" key="1">
    <citation type="submission" date="2019-08" db="EMBL/GenBank/DDBJ databases">
        <authorList>
            <person name="Kucharzyk K."/>
            <person name="Murdoch R.W."/>
            <person name="Higgins S."/>
            <person name="Loffler F."/>
        </authorList>
    </citation>
    <scope>NUCLEOTIDE SEQUENCE</scope>
</reference>
<accession>A0A644ZU15</accession>
<evidence type="ECO:0000313" key="1">
    <source>
        <dbReference type="EMBL" id="MPM43898.1"/>
    </source>
</evidence>
<dbReference type="EMBL" id="VSSQ01010277">
    <property type="protein sequence ID" value="MPM43898.1"/>
    <property type="molecule type" value="Genomic_DNA"/>
</dbReference>
<organism evidence="1">
    <name type="scientific">bioreactor metagenome</name>
    <dbReference type="NCBI Taxonomy" id="1076179"/>
    <lineage>
        <taxon>unclassified sequences</taxon>
        <taxon>metagenomes</taxon>
        <taxon>ecological metagenomes</taxon>
    </lineage>
</organism>
<proteinExistence type="predicted"/>
<gene>
    <name evidence="1" type="ORF">SDC9_90575</name>
</gene>
<comment type="caution">
    <text evidence="1">The sequence shown here is derived from an EMBL/GenBank/DDBJ whole genome shotgun (WGS) entry which is preliminary data.</text>
</comment>